<dbReference type="EMBL" id="JBANQN010000003">
    <property type="protein sequence ID" value="KAK6793983.1"/>
    <property type="molecule type" value="Genomic_DNA"/>
</dbReference>
<gene>
    <name evidence="2" type="ORF">RDI58_007436</name>
</gene>
<evidence type="ECO:0000256" key="1">
    <source>
        <dbReference type="SAM" id="MobiDB-lite"/>
    </source>
</evidence>
<accession>A0AAN8TSU0</accession>
<comment type="caution">
    <text evidence="2">The sequence shown here is derived from an EMBL/GenBank/DDBJ whole genome shotgun (WGS) entry which is preliminary data.</text>
</comment>
<keyword evidence="3" id="KW-1185">Reference proteome</keyword>
<protein>
    <submittedName>
        <fullName evidence="2">Uncharacterized protein</fullName>
    </submittedName>
</protein>
<evidence type="ECO:0000313" key="3">
    <source>
        <dbReference type="Proteomes" id="UP001371456"/>
    </source>
</evidence>
<name>A0AAN8TSU0_SOLBU</name>
<sequence length="149" mass="16497">MTPSNEESFGAFYKEGEREDHEGDRVGGINENELEARTTQPVIATAQPVASQNSLVREPKVVAPTQESTTTIATVEAETGALTQPIFSPSVASVVLKDDFPVINSDQSAENSLDSDHKDLFNEGDVEYESDVYEENINLRTRRRSYERS</sequence>
<feature type="region of interest" description="Disordered" evidence="1">
    <location>
        <begin position="1"/>
        <end position="26"/>
    </location>
</feature>
<evidence type="ECO:0000313" key="2">
    <source>
        <dbReference type="EMBL" id="KAK6793983.1"/>
    </source>
</evidence>
<organism evidence="2 3">
    <name type="scientific">Solanum bulbocastanum</name>
    <name type="common">Wild potato</name>
    <dbReference type="NCBI Taxonomy" id="147425"/>
    <lineage>
        <taxon>Eukaryota</taxon>
        <taxon>Viridiplantae</taxon>
        <taxon>Streptophyta</taxon>
        <taxon>Embryophyta</taxon>
        <taxon>Tracheophyta</taxon>
        <taxon>Spermatophyta</taxon>
        <taxon>Magnoliopsida</taxon>
        <taxon>eudicotyledons</taxon>
        <taxon>Gunneridae</taxon>
        <taxon>Pentapetalae</taxon>
        <taxon>asterids</taxon>
        <taxon>lamiids</taxon>
        <taxon>Solanales</taxon>
        <taxon>Solanaceae</taxon>
        <taxon>Solanoideae</taxon>
        <taxon>Solaneae</taxon>
        <taxon>Solanum</taxon>
    </lineage>
</organism>
<dbReference type="AlphaFoldDB" id="A0AAN8TSU0"/>
<reference evidence="2 3" key="1">
    <citation type="submission" date="2024-02" db="EMBL/GenBank/DDBJ databases">
        <title>de novo genome assembly of Solanum bulbocastanum strain 11H21.</title>
        <authorList>
            <person name="Hosaka A.J."/>
        </authorList>
    </citation>
    <scope>NUCLEOTIDE SEQUENCE [LARGE SCALE GENOMIC DNA]</scope>
    <source>
        <tissue evidence="2">Young leaves</tissue>
    </source>
</reference>
<dbReference type="Proteomes" id="UP001371456">
    <property type="component" value="Unassembled WGS sequence"/>
</dbReference>
<proteinExistence type="predicted"/>
<feature type="compositionally biased region" description="Basic and acidic residues" evidence="1">
    <location>
        <begin position="14"/>
        <end position="25"/>
    </location>
</feature>